<feature type="domain" description="SLH" evidence="4">
    <location>
        <begin position="1647"/>
        <end position="1705"/>
    </location>
</feature>
<keyword evidence="3" id="KW-0732">Signal</keyword>
<gene>
    <name evidence="5" type="ORF">EQM06_04125</name>
</gene>
<feature type="domain" description="SLH" evidence="4">
    <location>
        <begin position="1581"/>
        <end position="1644"/>
    </location>
</feature>
<evidence type="ECO:0000256" key="3">
    <source>
        <dbReference type="SAM" id="SignalP"/>
    </source>
</evidence>
<evidence type="ECO:0000259" key="4">
    <source>
        <dbReference type="PROSITE" id="PS51272"/>
    </source>
</evidence>
<evidence type="ECO:0000313" key="5">
    <source>
        <dbReference type="EMBL" id="QAT42482.1"/>
    </source>
</evidence>
<dbReference type="PROSITE" id="PS51272">
    <property type="entry name" value="SLH"/>
    <property type="match status" value="3"/>
</dbReference>
<feature type="domain" description="SLH" evidence="4">
    <location>
        <begin position="1521"/>
        <end position="1580"/>
    </location>
</feature>
<dbReference type="Pfam" id="PF14478">
    <property type="entry name" value="DUF4430"/>
    <property type="match status" value="1"/>
</dbReference>
<protein>
    <submittedName>
        <fullName evidence="5">DUF4430 domain-containing protein</fullName>
    </submittedName>
</protein>
<feature type="chain" id="PRO_5018981519" evidence="3">
    <location>
        <begin position="35"/>
        <end position="1705"/>
    </location>
</feature>
<feature type="signal peptide" evidence="3">
    <location>
        <begin position="1"/>
        <end position="34"/>
    </location>
</feature>
<dbReference type="Pfam" id="PF00395">
    <property type="entry name" value="SLH"/>
    <property type="match status" value="3"/>
</dbReference>
<accession>A0A410PU54</accession>
<feature type="region of interest" description="Disordered" evidence="2">
    <location>
        <begin position="44"/>
        <end position="110"/>
    </location>
</feature>
<dbReference type="Proteomes" id="UP000287601">
    <property type="component" value="Chromosome"/>
</dbReference>
<dbReference type="EMBL" id="CP035281">
    <property type="protein sequence ID" value="QAT42482.1"/>
    <property type="molecule type" value="Genomic_DNA"/>
</dbReference>
<reference evidence="5 6" key="1">
    <citation type="submission" date="2019-01" db="EMBL/GenBank/DDBJ databases">
        <title>Draft genomes of a novel of Aminipila strains.</title>
        <authorList>
            <person name="Ma S."/>
        </authorList>
    </citation>
    <scope>NUCLEOTIDE SEQUENCE [LARGE SCALE GENOMIC DNA]</scope>
    <source>
        <strain evidence="6">JN-39</strain>
    </source>
</reference>
<dbReference type="Gene3D" id="2.170.130.30">
    <property type="match status" value="1"/>
</dbReference>
<evidence type="ECO:0000256" key="2">
    <source>
        <dbReference type="SAM" id="MobiDB-lite"/>
    </source>
</evidence>
<evidence type="ECO:0000313" key="6">
    <source>
        <dbReference type="Proteomes" id="UP000287601"/>
    </source>
</evidence>
<sequence length="1705" mass="185742">MKHKMKYREKIKRWTCLLCCIALLSALPVSNVFAEEQQEAVSQESGVTDQLAAQEEVSQSGNEGMQEEKTEEEIPEAVQEPQELSTDGSQQTSGDTEKAQETTELSLQKTEEGIAPVTLEAADPQEITLEKVLFNSDEAQPLKKDPSVWVLTTSTTFLGKAITGHFASDSLISISISHPILNGDSTTNQSTGKFWTITKQPKDFGGDFEVTLDYPYDGAYALQVTATAEDGNQKTYTWILAYVKSATDPLSVSLLDAVNLVDLNTDMKPVDGDLNSLFRIYEADEDTSSVELQVHRNITARDETQKSLKWMVADQNWVSLNGSDPVRFDTASNENEERYSPNLNLKPGLNVVSLFCANSGDSDLKATNFANTKNLAQRGFYNSLPYAYQGFVYLIYYAGEEKELDPPSNNTDISYIGVTQYTSNNNNPAQSAYPAQVAEDGEGYVIALPEKMPKMADQRFFLNGIVNETKPSNGIGWTHETILLNLKTSDPYAKAEVVDTLSSAEGEDYIYDYPNRNTDTPTVAAITMIDGAPWGNQFTPVNTWHKNEILVKVTAADGTEKTHTIKIVRASSKTDINSLTVNGGTLATEDETPAVFSSGVYNYYVDLPSSEGELSFMVDVPDGITFAVDGVNREKGTISLDASLPVHKLVVTAADGISKQTYIFLTRIGGATVPLFQVNKQTAAYAEDMLSGWNSRPEEEKKDISDSYWELYKTISTMDPENVTEEKDALKALEGSYVYDVTKHNFRQATDYAAVILELIMLGQNPYNYKGTDYVAELMKENDGTGNFGPFANNIWTLMAFKAAGAEIPEALKTAVKNQAMTASGDLDMRGWAMAAAAEYMTPLEIARWASSIVNTQMTSGEEIGMFKHPSYLTINTMTHGCVMTGIAGAGMDVQGSLFAACGRDPLTALKQEYMLEDGEFNYNRQGFSGYSKDVIIALGDILHGSNVWQRYTLTDAKYEKLLKDGQALMGGSAGSETERNAVQSALTAAKTAEEDTNNISKCGKEYFALYEAMSAIDTGLKADVLVGSPLDMFNDMVNALPESITAQDKESIAAVRDFYEGLSQTNKETANAATLLKFRNSQGAIIGLEAGNDAQSAFETILALPSSLIITLDDKSQVETARKAYNALTAEQKTWIDWAGTSVLERLTAAEEMIKKLSDPTDPVKTMTVTFKLLGGEKHGDTTPVYIYAKNKGKFETWIPETSYTFNSSSVTVYQVLTRALAQYGLDSVGADSNYVSKIKNPDGEWLGEFDNGPNSGWMYVVDGTHPSVGLKACKVSNGSKIVWHYTDDYTQEEGSEKWSGGSTAAAEKTADVRLEPTAKISNGAASVSLTLSDLKDAIVSTKTGGDIVIAPVIKGEVTAVRIELNKEALSAVAKQTKADLKLQTPEGYVTLPNKVLDSIASQMTGTTAIISIEKLEQSAEKLEQSALSTSQQKLTGDGTVYEVSIISGKENISSFDGESIKISLPYKLKAGQQESGVAVWYLNDQAGLEKINCTYSKSIEMATFSTTHLSRYAVGYDAWTNPFADVKSDSWFYGAVAFATRNGLFNGTSATAFSPNTQMSRAMLVTVLYRLEGSPAVTGSNSFSDVKGDQWYTNAIIWANTNGIVSGIGNNTFGTDKNVTREQMSTILYNYAKYKGYDVTKAGEVSSFTDAGQIQSWALDSVKWARGQELINGRTTATLVPDGSASRAEVATILMRFSEGVAK</sequence>
<keyword evidence="1" id="KW-0677">Repeat</keyword>
<name>A0A410PU54_9FIRM</name>
<proteinExistence type="predicted"/>
<dbReference type="InterPro" id="IPR027954">
    <property type="entry name" value="Transcobalamin-like_C"/>
</dbReference>
<feature type="compositionally biased region" description="Polar residues" evidence="2">
    <location>
        <begin position="82"/>
        <end position="94"/>
    </location>
</feature>
<dbReference type="OrthoDB" id="1870898at2"/>
<dbReference type="InterPro" id="IPR001119">
    <property type="entry name" value="SLH_dom"/>
</dbReference>
<keyword evidence="6" id="KW-1185">Reference proteome</keyword>
<dbReference type="KEGG" id="amij:EQM06_04125"/>
<organism evidence="5 6">
    <name type="scientific">Aminipila luticellarii</name>
    <dbReference type="NCBI Taxonomy" id="2507160"/>
    <lineage>
        <taxon>Bacteria</taxon>
        <taxon>Bacillati</taxon>
        <taxon>Bacillota</taxon>
        <taxon>Clostridia</taxon>
        <taxon>Peptostreptococcales</taxon>
        <taxon>Anaerovoracaceae</taxon>
        <taxon>Aminipila</taxon>
    </lineage>
</organism>
<evidence type="ECO:0000256" key="1">
    <source>
        <dbReference type="ARBA" id="ARBA00022737"/>
    </source>
</evidence>